<evidence type="ECO:0000256" key="1">
    <source>
        <dbReference type="ARBA" id="ARBA00005589"/>
    </source>
</evidence>
<dbReference type="FunFam" id="4.10.640.10:FF:000013">
    <property type="entry name" value="37S ribosomal protein S18"/>
    <property type="match status" value="1"/>
</dbReference>
<dbReference type="OrthoDB" id="21463at2759"/>
<dbReference type="AlphaFoldDB" id="A0A8T9CCJ8"/>
<evidence type="ECO:0000256" key="2">
    <source>
        <dbReference type="ARBA" id="ARBA00022980"/>
    </source>
</evidence>
<dbReference type="GO" id="GO:0032543">
    <property type="term" value="P:mitochondrial translation"/>
    <property type="evidence" value="ECO:0007669"/>
    <property type="project" value="TreeGrafter"/>
</dbReference>
<dbReference type="InterPro" id="IPR036870">
    <property type="entry name" value="Ribosomal_bS18_sf"/>
</dbReference>
<keyword evidence="7" id="KW-1185">Reference proteome</keyword>
<feature type="region of interest" description="Disordered" evidence="5">
    <location>
        <begin position="113"/>
        <end position="137"/>
    </location>
</feature>
<feature type="compositionally biased region" description="Polar residues" evidence="5">
    <location>
        <begin position="120"/>
        <end position="134"/>
    </location>
</feature>
<protein>
    <recommendedName>
        <fullName evidence="4">Small ribosomal subunit protein bS18m</fullName>
    </recommendedName>
</protein>
<feature type="region of interest" description="Disordered" evidence="5">
    <location>
        <begin position="1"/>
        <end position="66"/>
    </location>
</feature>
<dbReference type="InterPro" id="IPR001648">
    <property type="entry name" value="Ribosomal_bS18"/>
</dbReference>
<dbReference type="PANTHER" id="PTHR13479:SF40">
    <property type="entry name" value="SMALL RIBOSOMAL SUBUNIT PROTEIN BS18M"/>
    <property type="match status" value="1"/>
</dbReference>
<dbReference type="Gene3D" id="4.10.640.10">
    <property type="entry name" value="Ribosomal protein S18"/>
    <property type="match status" value="1"/>
</dbReference>
<organism evidence="6 7">
    <name type="scientific">Lachnellula suecica</name>
    <dbReference type="NCBI Taxonomy" id="602035"/>
    <lineage>
        <taxon>Eukaryota</taxon>
        <taxon>Fungi</taxon>
        <taxon>Dikarya</taxon>
        <taxon>Ascomycota</taxon>
        <taxon>Pezizomycotina</taxon>
        <taxon>Leotiomycetes</taxon>
        <taxon>Helotiales</taxon>
        <taxon>Lachnaceae</taxon>
        <taxon>Lachnellula</taxon>
    </lineage>
</organism>
<evidence type="ECO:0000256" key="4">
    <source>
        <dbReference type="ARBA" id="ARBA00035264"/>
    </source>
</evidence>
<dbReference type="GO" id="GO:0003735">
    <property type="term" value="F:structural constituent of ribosome"/>
    <property type="evidence" value="ECO:0007669"/>
    <property type="project" value="InterPro"/>
</dbReference>
<feature type="compositionally biased region" description="Polar residues" evidence="5">
    <location>
        <begin position="26"/>
        <end position="46"/>
    </location>
</feature>
<proteinExistence type="inferred from homology"/>
<dbReference type="PANTHER" id="PTHR13479">
    <property type="entry name" value="30S RIBOSOMAL PROTEIN S18"/>
    <property type="match status" value="1"/>
</dbReference>
<evidence type="ECO:0000313" key="6">
    <source>
        <dbReference type="EMBL" id="TVY83006.1"/>
    </source>
</evidence>
<dbReference type="GO" id="GO:0070181">
    <property type="term" value="F:small ribosomal subunit rRNA binding"/>
    <property type="evidence" value="ECO:0007669"/>
    <property type="project" value="TreeGrafter"/>
</dbReference>
<gene>
    <name evidence="6" type="primary">rsm18</name>
    <name evidence="6" type="ORF">LSUE1_G003555</name>
</gene>
<dbReference type="GO" id="GO:0005763">
    <property type="term" value="C:mitochondrial small ribosomal subunit"/>
    <property type="evidence" value="ECO:0007669"/>
    <property type="project" value="TreeGrafter"/>
</dbReference>
<comment type="caution">
    <text evidence="6">The sequence shown here is derived from an EMBL/GenBank/DDBJ whole genome shotgun (WGS) entry which is preliminary data.</text>
</comment>
<dbReference type="Pfam" id="PF01084">
    <property type="entry name" value="Ribosomal_S18"/>
    <property type="match status" value="1"/>
</dbReference>
<evidence type="ECO:0000256" key="5">
    <source>
        <dbReference type="SAM" id="MobiDB-lite"/>
    </source>
</evidence>
<dbReference type="Proteomes" id="UP000469558">
    <property type="component" value="Unassembled WGS sequence"/>
</dbReference>
<name>A0A8T9CCJ8_9HELO</name>
<reference evidence="6 7" key="1">
    <citation type="submission" date="2018-05" db="EMBL/GenBank/DDBJ databases">
        <title>Genome sequencing and assembly of the regulated plant pathogen Lachnellula willkommii and related sister species for the development of diagnostic species identification markers.</title>
        <authorList>
            <person name="Giroux E."/>
            <person name="Bilodeau G."/>
        </authorList>
    </citation>
    <scope>NUCLEOTIDE SEQUENCE [LARGE SCALE GENOMIC DNA]</scope>
    <source>
        <strain evidence="6 7">CBS 268.59</strain>
    </source>
</reference>
<keyword evidence="3" id="KW-0687">Ribonucleoprotein</keyword>
<sequence length="281" mass="31308">MSPPRLQCLNTAKRMSRKAPSLRAGFSTSQVVRADNGSNRSSTSDLLDSLGAPAPSRPVRSEGNNAPMRYQNIQLPTRQVDRTPSTSFGKRNLPTGKAGATQNALNLISKFGRRDREASAPSNETTEVVPSQPDTARVDTEAELKNNKLAGSVTKMITRRWKVGDVYAPHDMSPVEMEKWRRRSRPSVDAFDVLDMNPLDHYRNFSIMSEYMTEMGRIKHSKDTGLRPVNQRRIARAIRRSIGMGLMPSVHRHPEILQKMVERERYGATGRAGPSTVVGPV</sequence>
<dbReference type="EMBL" id="QGMK01000246">
    <property type="protein sequence ID" value="TVY83006.1"/>
    <property type="molecule type" value="Genomic_DNA"/>
</dbReference>
<dbReference type="SUPFAM" id="SSF46911">
    <property type="entry name" value="Ribosomal protein S18"/>
    <property type="match status" value="1"/>
</dbReference>
<accession>A0A8T9CCJ8</accession>
<comment type="similarity">
    <text evidence="1">Belongs to the bacterial ribosomal protein bS18 family.</text>
</comment>
<evidence type="ECO:0000313" key="7">
    <source>
        <dbReference type="Proteomes" id="UP000469558"/>
    </source>
</evidence>
<evidence type="ECO:0000256" key="3">
    <source>
        <dbReference type="ARBA" id="ARBA00023274"/>
    </source>
</evidence>
<keyword evidence="2 6" id="KW-0689">Ribosomal protein</keyword>